<protein>
    <recommendedName>
        <fullName evidence="2">ER-bound oxygenase mpaB/mpaB'/Rubber oxygenase catalytic domain-containing protein</fullName>
    </recommendedName>
</protein>
<dbReference type="OMA" id="PAMFENG"/>
<feature type="domain" description="ER-bound oxygenase mpaB/mpaB'/Rubber oxygenase catalytic" evidence="2">
    <location>
        <begin position="96"/>
        <end position="240"/>
    </location>
</feature>
<feature type="compositionally biased region" description="Low complexity" evidence="1">
    <location>
        <begin position="13"/>
        <end position="25"/>
    </location>
</feature>
<evidence type="ECO:0000313" key="3">
    <source>
        <dbReference type="EnsemblMetazoa" id="XP_022647333"/>
    </source>
</evidence>
<dbReference type="RefSeq" id="XP_022647333.1">
    <property type="nucleotide sequence ID" value="XM_022791598.1"/>
</dbReference>
<evidence type="ECO:0000256" key="1">
    <source>
        <dbReference type="SAM" id="MobiDB-lite"/>
    </source>
</evidence>
<feature type="region of interest" description="Disordered" evidence="1">
    <location>
        <begin position="1"/>
        <end position="31"/>
    </location>
</feature>
<accession>A0A7M7J615</accession>
<dbReference type="PANTHER" id="PTHR37159">
    <property type="entry name" value="GH11867P"/>
    <property type="match status" value="1"/>
</dbReference>
<evidence type="ECO:0000259" key="2">
    <source>
        <dbReference type="Pfam" id="PF09995"/>
    </source>
</evidence>
<dbReference type="InParanoid" id="A0A7M7J615"/>
<dbReference type="EnsemblMetazoa" id="XM_022791598">
    <property type="protein sequence ID" value="XP_022647333"/>
    <property type="gene ID" value="LOC111244444"/>
</dbReference>
<organism evidence="3 4">
    <name type="scientific">Varroa destructor</name>
    <name type="common">Honeybee mite</name>
    <dbReference type="NCBI Taxonomy" id="109461"/>
    <lineage>
        <taxon>Eukaryota</taxon>
        <taxon>Metazoa</taxon>
        <taxon>Ecdysozoa</taxon>
        <taxon>Arthropoda</taxon>
        <taxon>Chelicerata</taxon>
        <taxon>Arachnida</taxon>
        <taxon>Acari</taxon>
        <taxon>Parasitiformes</taxon>
        <taxon>Mesostigmata</taxon>
        <taxon>Gamasina</taxon>
        <taxon>Dermanyssoidea</taxon>
        <taxon>Varroidae</taxon>
        <taxon>Varroa</taxon>
    </lineage>
</organism>
<sequence>MDKSDSKNVTQCNFNNNYRNTNSSNEQRKQPHDVIVNIDSVNLGPREDVAFSRKSFEDFQKGLYEAGDCGNSFEKPSWLNAELYERGRKVLWDNLFVALFCHLASLVLGMSSEVPYKVLLHNGQHFTLRALACRYVSTTKQVLSWYRTDVFDPSSEGHQSVKRVRKMHLAANRYMERLETRPNGERWISQYWMACTQSSFIRLMVMYPRKVGLGHLKEKDFEGIVHYWRCIGYLMGISDEYNTCSEGLKAFRIFNSNLSEREVIPALLSCTRGQMKLGESVIEALLAAAPGRLIPLTYPAFITFFAQVCGIDGSYRLTNADRFCLWVLKAVFQSSLLGFSFIRHLIRKRILERFESAQAANVNGICDDFIEGLDDQQKPVCPFITKRRQ</sequence>
<dbReference type="OrthoDB" id="6361347at2759"/>
<name>A0A7M7J615_VARDE</name>
<keyword evidence="4" id="KW-1185">Reference proteome</keyword>
<dbReference type="InterPro" id="IPR018713">
    <property type="entry name" value="MPAB/Lcp_cat_dom"/>
</dbReference>
<dbReference type="GeneID" id="111244444"/>
<dbReference type="AlphaFoldDB" id="A0A7M7J615"/>
<dbReference type="Pfam" id="PF09995">
    <property type="entry name" value="MPAB_Lcp_cat"/>
    <property type="match status" value="1"/>
</dbReference>
<dbReference type="KEGG" id="vde:111244444"/>
<dbReference type="Proteomes" id="UP000594260">
    <property type="component" value="Unplaced"/>
</dbReference>
<evidence type="ECO:0000313" key="4">
    <source>
        <dbReference type="Proteomes" id="UP000594260"/>
    </source>
</evidence>
<reference evidence="3" key="1">
    <citation type="submission" date="2021-01" db="UniProtKB">
        <authorList>
            <consortium name="EnsemblMetazoa"/>
        </authorList>
    </citation>
    <scope>IDENTIFICATION</scope>
</reference>
<proteinExistence type="predicted"/>
<dbReference type="GO" id="GO:0016491">
    <property type="term" value="F:oxidoreductase activity"/>
    <property type="evidence" value="ECO:0007669"/>
    <property type="project" value="InterPro"/>
</dbReference>
<dbReference type="PANTHER" id="PTHR37159:SF1">
    <property type="entry name" value="GH11867P"/>
    <property type="match status" value="1"/>
</dbReference>